<evidence type="ECO:0000256" key="1">
    <source>
        <dbReference type="ARBA" id="ARBA00005194"/>
    </source>
</evidence>
<evidence type="ECO:0000256" key="6">
    <source>
        <dbReference type="ARBA" id="ARBA00023267"/>
    </source>
</evidence>
<dbReference type="InterPro" id="IPR011053">
    <property type="entry name" value="Single_hybrid_motif"/>
</dbReference>
<evidence type="ECO:0000259" key="9">
    <source>
        <dbReference type="PROSITE" id="PS50968"/>
    </source>
</evidence>
<dbReference type="InterPro" id="IPR001882">
    <property type="entry name" value="Biotin_BS"/>
</dbReference>
<keyword evidence="2 7" id="KW-0444">Lipid biosynthesis</keyword>
<dbReference type="NCBIfam" id="TIGR00531">
    <property type="entry name" value="BCCP"/>
    <property type="match status" value="1"/>
</dbReference>
<dbReference type="PROSITE" id="PS50968">
    <property type="entry name" value="BIOTINYL_LIPOYL"/>
    <property type="match status" value="1"/>
</dbReference>
<evidence type="ECO:0000256" key="4">
    <source>
        <dbReference type="ARBA" id="ARBA00023098"/>
    </source>
</evidence>
<evidence type="ECO:0000256" key="5">
    <source>
        <dbReference type="ARBA" id="ARBA00023160"/>
    </source>
</evidence>
<dbReference type="SUPFAM" id="SSF51230">
    <property type="entry name" value="Single hybrid motif"/>
    <property type="match status" value="1"/>
</dbReference>
<keyword evidence="6 7" id="KW-0092">Biotin</keyword>
<organism evidence="10 11">
    <name type="scientific">Neomicrococcus aestuarii</name>
    <dbReference type="NCBI Taxonomy" id="556325"/>
    <lineage>
        <taxon>Bacteria</taxon>
        <taxon>Bacillati</taxon>
        <taxon>Actinomycetota</taxon>
        <taxon>Actinomycetes</taxon>
        <taxon>Micrococcales</taxon>
        <taxon>Micrococcaceae</taxon>
        <taxon>Neomicrococcus</taxon>
    </lineage>
</organism>
<comment type="caution">
    <text evidence="10">The sequence shown here is derived from an EMBL/GenBank/DDBJ whole genome shotgun (WGS) entry which is preliminary data.</text>
</comment>
<dbReference type="InterPro" id="IPR053217">
    <property type="entry name" value="ACC_Biotin_Carrier"/>
</dbReference>
<reference evidence="10 11" key="1">
    <citation type="submission" date="2020-08" db="EMBL/GenBank/DDBJ databases">
        <title>Sequencing the genomes of 1000 actinobacteria strains.</title>
        <authorList>
            <person name="Klenk H.-P."/>
        </authorList>
    </citation>
    <scope>NUCLEOTIDE SEQUENCE [LARGE SCALE GENOMIC DNA]</scope>
    <source>
        <strain evidence="10 11">DSM 105783</strain>
    </source>
</reference>
<dbReference type="RefSeq" id="WP_183664881.1">
    <property type="nucleotide sequence ID" value="NZ_BAAARH010000013.1"/>
</dbReference>
<feature type="region of interest" description="Disordered" evidence="8">
    <location>
        <begin position="72"/>
        <end position="98"/>
    </location>
</feature>
<comment type="pathway">
    <text evidence="1 7">Lipid metabolism; fatty acid biosynthesis.</text>
</comment>
<evidence type="ECO:0000256" key="2">
    <source>
        <dbReference type="ARBA" id="ARBA00022516"/>
    </source>
</evidence>
<dbReference type="EMBL" id="JACHDR010000001">
    <property type="protein sequence ID" value="MBB5512794.1"/>
    <property type="molecule type" value="Genomic_DNA"/>
</dbReference>
<evidence type="ECO:0000256" key="3">
    <source>
        <dbReference type="ARBA" id="ARBA00022832"/>
    </source>
</evidence>
<dbReference type="CDD" id="cd06850">
    <property type="entry name" value="biotinyl_domain"/>
    <property type="match status" value="1"/>
</dbReference>
<feature type="compositionally biased region" description="Pro residues" evidence="8">
    <location>
        <begin position="74"/>
        <end position="89"/>
    </location>
</feature>
<gene>
    <name evidence="10" type="ORF">HD598_001481</name>
</gene>
<accession>A0A7W8X1H5</accession>
<dbReference type="PROSITE" id="PS00188">
    <property type="entry name" value="BIOTIN"/>
    <property type="match status" value="1"/>
</dbReference>
<dbReference type="PRINTS" id="PR01071">
    <property type="entry name" value="ACOABIOTINCC"/>
</dbReference>
<dbReference type="InterPro" id="IPR001249">
    <property type="entry name" value="AcCoA_biotinCC"/>
</dbReference>
<sequence>MTKPDMKEIKAIVDWVNATENIRELSLKVGEVDLFISKNRERNAASSSAPVAPVAPAPAAAPAPEAAPVAAPAPAAPAAPAPAAAPAPQPAAAASAASDEPAADEVVIKAPMVGVFYASPQPGSPAFVSVGDTVAEDTVLGIVEVMKLMNNIEAKVSGEIVKILVENEQAVQFGQPLMIIKQS</sequence>
<dbReference type="PANTHER" id="PTHR47597:SF1">
    <property type="entry name" value="IS A MEMBER OF THE PF|00364 BIOTIN-REQUIRING ENZYMES FAMILY-RELATED"/>
    <property type="match status" value="1"/>
</dbReference>
<dbReference type="PANTHER" id="PTHR47597">
    <property type="entry name" value="IS A MEMBER OF THE PF|00364 BIOTIN-REQUIRING ENZYMES FAMILY-RELATED"/>
    <property type="match status" value="1"/>
</dbReference>
<dbReference type="Proteomes" id="UP000580797">
    <property type="component" value="Unassembled WGS sequence"/>
</dbReference>
<proteinExistence type="predicted"/>
<keyword evidence="3 7" id="KW-0276">Fatty acid metabolism</keyword>
<protein>
    <recommendedName>
        <fullName evidence="7">Biotin carboxyl carrier protein of acetyl-CoA carboxylase</fullName>
    </recommendedName>
</protein>
<keyword evidence="5 7" id="KW-0275">Fatty acid biosynthesis</keyword>
<evidence type="ECO:0000256" key="8">
    <source>
        <dbReference type="SAM" id="MobiDB-lite"/>
    </source>
</evidence>
<dbReference type="Pfam" id="PF00364">
    <property type="entry name" value="Biotin_lipoyl"/>
    <property type="match status" value="1"/>
</dbReference>
<dbReference type="Gene3D" id="2.40.50.100">
    <property type="match status" value="1"/>
</dbReference>
<dbReference type="InterPro" id="IPR000089">
    <property type="entry name" value="Biotin_lipoyl"/>
</dbReference>
<comment type="function">
    <text evidence="7">This protein is a component of the acetyl coenzyme A carboxylase complex; first, biotin carboxylase catalyzes the carboxylation of the carrier protein and then the transcarboxylase transfers the carboxyl group to form malonyl-CoA.</text>
</comment>
<dbReference type="GO" id="GO:0003989">
    <property type="term" value="F:acetyl-CoA carboxylase activity"/>
    <property type="evidence" value="ECO:0007669"/>
    <property type="project" value="InterPro"/>
</dbReference>
<dbReference type="GO" id="GO:0009317">
    <property type="term" value="C:acetyl-CoA carboxylase complex"/>
    <property type="evidence" value="ECO:0007669"/>
    <property type="project" value="InterPro"/>
</dbReference>
<dbReference type="UniPathway" id="UPA00094"/>
<dbReference type="AlphaFoldDB" id="A0A7W8X1H5"/>
<name>A0A7W8X1H5_9MICC</name>
<feature type="domain" description="Lipoyl-binding" evidence="9">
    <location>
        <begin position="105"/>
        <end position="181"/>
    </location>
</feature>
<evidence type="ECO:0000313" key="11">
    <source>
        <dbReference type="Proteomes" id="UP000580797"/>
    </source>
</evidence>
<dbReference type="GO" id="GO:0006633">
    <property type="term" value="P:fatty acid biosynthetic process"/>
    <property type="evidence" value="ECO:0007669"/>
    <property type="project" value="UniProtKB-UniPathway"/>
</dbReference>
<evidence type="ECO:0000313" key="10">
    <source>
        <dbReference type="EMBL" id="MBB5512794.1"/>
    </source>
</evidence>
<keyword evidence="4 7" id="KW-0443">Lipid metabolism</keyword>
<evidence type="ECO:0000256" key="7">
    <source>
        <dbReference type="RuleBase" id="RU364072"/>
    </source>
</evidence>